<dbReference type="InterPro" id="IPR003395">
    <property type="entry name" value="RecF/RecN/SMC_N"/>
</dbReference>
<feature type="coiled-coil region" evidence="1">
    <location>
        <begin position="237"/>
        <end position="271"/>
    </location>
</feature>
<feature type="domain" description="RecF/RecN/SMC N-terminal" evidence="2">
    <location>
        <begin position="3"/>
        <end position="139"/>
    </location>
</feature>
<protein>
    <submittedName>
        <fullName evidence="3">Chromosome segregation protein SMC</fullName>
    </submittedName>
</protein>
<sequence>MRLKLIKLAGFKSFVEPTRIELHADMTAVVGPNGCGKSNVIDAVRWVLGESSARHLRGENMTDVIFNGSVNRSPHGRASVELVFDNPHHRVPGEFGRFTEISVRREVLRDGSNHYLINGQKCRRKDVTDLFLGTGLGPRSYAIIEQGTVSRLVESRPADLKLFMEEAAGVSRYKERRRETEQRIRHTQENLERLGDIRGELGARLVHLKAQAETAERYTQLKGRSRAARAELIGSELWALETRLAAAKDELAEAEQALAALDAKRSANEGRHVTLSVARQEAQAEQASRQQQIFLGGQAIARLEQQQLHQHELGRDWQARRHALTERIASRQAQVSSHQTQLNERELACELDSARLEQCEQWLSEQQEARLHASAQLERARASQQQWQQQVGQAQGRLNQTRTELNGLQELQAKPRLTRLKLEDEQAEPPSDDADTLQPTLDALAAALAQQRSDEERLAAQVAKASADHEQAKQAHNQQQGLLREIEARLATLSQILGEQIVGATLADRLQVAPAWASALDKVLGR</sequence>
<feature type="coiled-coil region" evidence="1">
    <location>
        <begin position="170"/>
        <end position="197"/>
    </location>
</feature>
<dbReference type="EMBL" id="PGGC01000089">
    <property type="protein sequence ID" value="PJG58897.1"/>
    <property type="molecule type" value="Genomic_DNA"/>
</dbReference>
<dbReference type="OrthoDB" id="9808768at2"/>
<proteinExistence type="predicted"/>
<keyword evidence="4" id="KW-1185">Reference proteome</keyword>
<dbReference type="Proteomes" id="UP000235861">
    <property type="component" value="Unassembled WGS sequence"/>
</dbReference>
<evidence type="ECO:0000259" key="2">
    <source>
        <dbReference type="Pfam" id="PF02463"/>
    </source>
</evidence>
<feature type="coiled-coil region" evidence="1">
    <location>
        <begin position="455"/>
        <end position="489"/>
    </location>
</feature>
<dbReference type="AlphaFoldDB" id="A0A2H9U4D7"/>
<comment type="caution">
    <text evidence="3">The sequence shown here is derived from an EMBL/GenBank/DDBJ whole genome shotgun (WGS) entry which is preliminary data.</text>
</comment>
<evidence type="ECO:0000313" key="4">
    <source>
        <dbReference type="Proteomes" id="UP000235861"/>
    </source>
</evidence>
<dbReference type="PANTHER" id="PTHR43977">
    <property type="entry name" value="STRUCTURAL MAINTENANCE OF CHROMOSOMES PROTEIN 3"/>
    <property type="match status" value="1"/>
</dbReference>
<organism evidence="3 4">
    <name type="scientific">Aeromonas cavernicola</name>
    <dbReference type="NCBI Taxonomy" id="1006623"/>
    <lineage>
        <taxon>Bacteria</taxon>
        <taxon>Pseudomonadati</taxon>
        <taxon>Pseudomonadota</taxon>
        <taxon>Gammaproteobacteria</taxon>
        <taxon>Aeromonadales</taxon>
        <taxon>Aeromonadaceae</taxon>
        <taxon>Aeromonas</taxon>
    </lineage>
</organism>
<dbReference type="SUPFAM" id="SSF52540">
    <property type="entry name" value="P-loop containing nucleoside triphosphate hydrolases"/>
    <property type="match status" value="2"/>
</dbReference>
<keyword evidence="1" id="KW-0175">Coiled coil</keyword>
<gene>
    <name evidence="3" type="ORF">CUC53_10085</name>
</gene>
<dbReference type="RefSeq" id="WP_157798247.1">
    <property type="nucleotide sequence ID" value="NZ_PGGC01000089.1"/>
</dbReference>
<dbReference type="InterPro" id="IPR027417">
    <property type="entry name" value="P-loop_NTPase"/>
</dbReference>
<dbReference type="Gene3D" id="3.40.50.300">
    <property type="entry name" value="P-loop containing nucleotide triphosphate hydrolases"/>
    <property type="match status" value="1"/>
</dbReference>
<evidence type="ECO:0000256" key="1">
    <source>
        <dbReference type="SAM" id="Coils"/>
    </source>
</evidence>
<evidence type="ECO:0000313" key="3">
    <source>
        <dbReference type="EMBL" id="PJG58897.1"/>
    </source>
</evidence>
<feature type="non-terminal residue" evidence="3">
    <location>
        <position position="526"/>
    </location>
</feature>
<accession>A0A2H9U4D7</accession>
<dbReference type="Pfam" id="PF02463">
    <property type="entry name" value="SMC_N"/>
    <property type="match status" value="1"/>
</dbReference>
<reference evidence="3 4" key="1">
    <citation type="submission" date="2017-11" db="EMBL/GenBank/DDBJ databases">
        <title>Draft genome sequence of environmental isolate Aeromonas cavernicola sp. nov. MDC 2508.</title>
        <authorList>
            <person name="Colston S.M."/>
            <person name="Navarro A."/>
            <person name="Martinez-Murcia A.J."/>
            <person name="Graf J."/>
        </authorList>
    </citation>
    <scope>NUCLEOTIDE SEQUENCE [LARGE SCALE GENOMIC DNA]</scope>
    <source>
        <strain evidence="3 4">MDC 2508</strain>
    </source>
</reference>
<name>A0A2H9U4D7_9GAMM</name>